<gene>
    <name evidence="2" type="ORF">JI746_21910</name>
</gene>
<reference evidence="2 3" key="1">
    <citation type="journal article" date="2017" name="Int. J. Syst. Evol. Microbiol.">
        <title>Ramlibacter alkalitolerans sp. nov., alkali-tolerant bacterium isolated from soil of ginseng.</title>
        <authorList>
            <person name="Lee D.H."/>
            <person name="Cha C.J."/>
        </authorList>
    </citation>
    <scope>NUCLEOTIDE SEQUENCE [LARGE SCALE GENOMIC DNA]</scope>
    <source>
        <strain evidence="2 3">KACC 19305</strain>
    </source>
</reference>
<name>A0ABS1JU75_9BURK</name>
<keyword evidence="3" id="KW-1185">Reference proteome</keyword>
<accession>A0ABS1JU75</accession>
<protein>
    <recommendedName>
        <fullName evidence="4">Ribbon-helix-helix protein CopG domain-containing protein</fullName>
    </recommendedName>
</protein>
<sequence length="186" mass="20664">MTDPTTESAGAEQAQAAGDDADKDATKRLRTVVSVTVSGDDYLWLKREAELRGVSNAKVLMEYAKEYTNLRQGILAATDGRYQGSSVHEDFVRLEARVSQTLQEMQEQIEVVGFLLNVVMAQSDALTKFLVANVPEVPETDRRRVAELAQTRYDALRKALVKGISDQGRSAVMERVVQDLDDRNSQ</sequence>
<comment type="caution">
    <text evidence="2">The sequence shown here is derived from an EMBL/GenBank/DDBJ whole genome shotgun (WGS) entry which is preliminary data.</text>
</comment>
<dbReference type="RefSeq" id="WP_201692409.1">
    <property type="nucleotide sequence ID" value="NZ_JAEQND010000013.1"/>
</dbReference>
<evidence type="ECO:0008006" key="4">
    <source>
        <dbReference type="Google" id="ProtNLM"/>
    </source>
</evidence>
<evidence type="ECO:0000256" key="1">
    <source>
        <dbReference type="SAM" id="MobiDB-lite"/>
    </source>
</evidence>
<feature type="region of interest" description="Disordered" evidence="1">
    <location>
        <begin position="1"/>
        <end position="22"/>
    </location>
</feature>
<dbReference type="EMBL" id="JAEQND010000013">
    <property type="protein sequence ID" value="MBL0427777.1"/>
    <property type="molecule type" value="Genomic_DNA"/>
</dbReference>
<dbReference type="Proteomes" id="UP000622707">
    <property type="component" value="Unassembled WGS sequence"/>
</dbReference>
<feature type="compositionally biased region" description="Low complexity" evidence="1">
    <location>
        <begin position="1"/>
        <end position="18"/>
    </location>
</feature>
<proteinExistence type="predicted"/>
<evidence type="ECO:0000313" key="3">
    <source>
        <dbReference type="Proteomes" id="UP000622707"/>
    </source>
</evidence>
<organism evidence="2 3">
    <name type="scientific">Ramlibacter alkalitolerans</name>
    <dbReference type="NCBI Taxonomy" id="2039631"/>
    <lineage>
        <taxon>Bacteria</taxon>
        <taxon>Pseudomonadati</taxon>
        <taxon>Pseudomonadota</taxon>
        <taxon>Betaproteobacteria</taxon>
        <taxon>Burkholderiales</taxon>
        <taxon>Comamonadaceae</taxon>
        <taxon>Ramlibacter</taxon>
    </lineage>
</organism>
<evidence type="ECO:0000313" key="2">
    <source>
        <dbReference type="EMBL" id="MBL0427777.1"/>
    </source>
</evidence>